<gene>
    <name evidence="1" type="ORF">FRUB_01030</name>
</gene>
<organism evidence="1 2">
    <name type="scientific">Fimbriiglobus ruber</name>
    <dbReference type="NCBI Taxonomy" id="1908690"/>
    <lineage>
        <taxon>Bacteria</taxon>
        <taxon>Pseudomonadati</taxon>
        <taxon>Planctomycetota</taxon>
        <taxon>Planctomycetia</taxon>
        <taxon>Gemmatales</taxon>
        <taxon>Gemmataceae</taxon>
        <taxon>Fimbriiglobus</taxon>
    </lineage>
</organism>
<reference evidence="2" key="1">
    <citation type="submission" date="2017-06" db="EMBL/GenBank/DDBJ databases">
        <title>Genome analysis of Fimbriiglobus ruber SP5, the first member of the order Planctomycetales with confirmed chitinolytic capability.</title>
        <authorList>
            <person name="Ravin N.V."/>
            <person name="Rakitin A.L."/>
            <person name="Ivanova A.A."/>
            <person name="Beletsky A.V."/>
            <person name="Kulichevskaya I.S."/>
            <person name="Mardanov A.V."/>
            <person name="Dedysh S.N."/>
        </authorList>
    </citation>
    <scope>NUCLEOTIDE SEQUENCE [LARGE SCALE GENOMIC DNA]</scope>
    <source>
        <strain evidence="2">SP5</strain>
    </source>
</reference>
<accession>A0A225E189</accession>
<sequence>MQKEYDNMTIALLCKMFGGYVVAGGMHLLQSNADTINGVQQWLCKRLKRK</sequence>
<protein>
    <submittedName>
        <fullName evidence="1">Uncharacterized protein</fullName>
    </submittedName>
</protein>
<name>A0A225E189_9BACT</name>
<comment type="caution">
    <text evidence="1">The sequence shown here is derived from an EMBL/GenBank/DDBJ whole genome shotgun (WGS) entry which is preliminary data.</text>
</comment>
<dbReference type="EMBL" id="NIDE01000001">
    <property type="protein sequence ID" value="OWK47331.1"/>
    <property type="molecule type" value="Genomic_DNA"/>
</dbReference>
<evidence type="ECO:0000313" key="1">
    <source>
        <dbReference type="EMBL" id="OWK47331.1"/>
    </source>
</evidence>
<dbReference type="AlphaFoldDB" id="A0A225E189"/>
<evidence type="ECO:0000313" key="2">
    <source>
        <dbReference type="Proteomes" id="UP000214646"/>
    </source>
</evidence>
<proteinExistence type="predicted"/>
<dbReference type="Proteomes" id="UP000214646">
    <property type="component" value="Unassembled WGS sequence"/>
</dbReference>
<keyword evidence="2" id="KW-1185">Reference proteome</keyword>